<evidence type="ECO:0000256" key="1">
    <source>
        <dbReference type="ARBA" id="ARBA00022553"/>
    </source>
</evidence>
<evidence type="ECO:0000259" key="4">
    <source>
        <dbReference type="PROSITE" id="PS51082"/>
    </source>
</evidence>
<dbReference type="InterPro" id="IPR011993">
    <property type="entry name" value="PH-like_dom_sf"/>
</dbReference>
<feature type="compositionally biased region" description="Pro residues" evidence="2">
    <location>
        <begin position="350"/>
        <end position="371"/>
    </location>
</feature>
<dbReference type="SMART" id="SM00461">
    <property type="entry name" value="WH1"/>
    <property type="match status" value="1"/>
</dbReference>
<feature type="compositionally biased region" description="Polar residues" evidence="2">
    <location>
        <begin position="200"/>
        <end position="209"/>
    </location>
</feature>
<feature type="compositionally biased region" description="Pro residues" evidence="2">
    <location>
        <begin position="524"/>
        <end position="533"/>
    </location>
</feature>
<dbReference type="InterPro" id="IPR003124">
    <property type="entry name" value="WH2_dom"/>
</dbReference>
<dbReference type="Proteomes" id="UP001162085">
    <property type="component" value="Chromosome 8"/>
</dbReference>
<feature type="compositionally biased region" description="Low complexity" evidence="2">
    <location>
        <begin position="336"/>
        <end position="349"/>
    </location>
</feature>
<feature type="compositionally biased region" description="Low complexity" evidence="2">
    <location>
        <begin position="407"/>
        <end position="439"/>
    </location>
</feature>
<gene>
    <name evidence="5" type="primary">SUVZ08G2150</name>
    <name evidence="5" type="ORF">SUVZ_08G2150</name>
</gene>
<proteinExistence type="predicted"/>
<dbReference type="PROSITE" id="PS50229">
    <property type="entry name" value="WH1"/>
    <property type="match status" value="1"/>
</dbReference>
<sequence length="675" mass="71903">MGLLNSSDKEIIKRALPKASNKIIDVAVARLYIAYPNKDEWQYTGLSGAVALVDDLVGSTFFLKLVDISGHRGVIWDQELYVNFEYYQDRTFFHTFEMEECFAGLLFVDINEASHFLKRVQKRERYGNRKTLLNKNAIALTKKVKQEEKSQVVLGPRGESLLDNQRKRYNYENADTIPTTKNKAPPPPPPTTDTFDSDQESSFSDIKSITPSAPTTPAPTTPAPTLPPTSPEVKKEEAHPKHSLPPLPAHMAPLSDPPQHSAPPQHNAPPQAQSNPFPFPVPEISPAQSQTNPFPFPVPQQKFNQPPPMGMPQQNRPLPQLPNRNSRPVPPPPPMRANNGGASAYSSAPTPAPAPAPPPRRGPAPPPPPPHRLGTANTFNAIPTTGNSLLPQATGRRGPAPPPPPRASRSIPSAPMQPNPQQYNNSNQPLGYQPSINTLSPPPPPMTTFNNLTPQMTAAGEQTHMNAAATPTFFPQPHISQISTQTNNVQVAPPPPPAFLGQSQTPQTAAPATPAFFGQSQTSQPPPPPPAPPAQQSMTNAAPPPPPPAFLTQQPQSGGAPPPPPPPQMSATGTSGGGSFTEATGDTGRDALLASIRGAGGLGALKKVDKSQLDKPSVLLQEVRGEPTPQSPAATANGSSSRGPPASLADALAAALNKRKNKVGATDDMDNGDDW</sequence>
<evidence type="ECO:0000313" key="5">
    <source>
        <dbReference type="EMBL" id="CAI4065082.1"/>
    </source>
</evidence>
<feature type="compositionally biased region" description="Polar residues" evidence="2">
    <location>
        <begin position="478"/>
        <end position="490"/>
    </location>
</feature>
<feature type="compositionally biased region" description="Low complexity" evidence="2">
    <location>
        <begin position="311"/>
        <end position="327"/>
    </location>
</feature>
<dbReference type="Gene3D" id="2.30.29.30">
    <property type="entry name" value="Pleckstrin-homology domain (PH domain)/Phosphotyrosine-binding domain (PTB)"/>
    <property type="match status" value="1"/>
</dbReference>
<evidence type="ECO:0000256" key="2">
    <source>
        <dbReference type="SAM" id="MobiDB-lite"/>
    </source>
</evidence>
<evidence type="ECO:0000259" key="3">
    <source>
        <dbReference type="PROSITE" id="PS50229"/>
    </source>
</evidence>
<feature type="region of interest" description="Disordered" evidence="2">
    <location>
        <begin position="474"/>
        <end position="648"/>
    </location>
</feature>
<dbReference type="CDD" id="cd01205">
    <property type="entry name" value="EVH1_WASP-like"/>
    <property type="match status" value="1"/>
</dbReference>
<dbReference type="Pfam" id="PF02205">
    <property type="entry name" value="WH2"/>
    <property type="match status" value="1"/>
</dbReference>
<dbReference type="InterPro" id="IPR000697">
    <property type="entry name" value="WH1/EVH1_dom"/>
</dbReference>
<feature type="compositionally biased region" description="Polar residues" evidence="2">
    <location>
        <begin position="375"/>
        <end position="391"/>
    </location>
</feature>
<keyword evidence="6" id="KW-1185">Reference proteome</keyword>
<feature type="domain" description="WH2" evidence="4">
    <location>
        <begin position="588"/>
        <end position="608"/>
    </location>
</feature>
<feature type="domain" description="WH1" evidence="3">
    <location>
        <begin position="16"/>
        <end position="127"/>
    </location>
</feature>
<feature type="compositionally biased region" description="Low complexity" evidence="2">
    <location>
        <begin position="502"/>
        <end position="523"/>
    </location>
</feature>
<dbReference type="SUPFAM" id="SSF50729">
    <property type="entry name" value="PH domain-like"/>
    <property type="match status" value="1"/>
</dbReference>
<accession>A0ABN8X0M0</accession>
<feature type="compositionally biased region" description="Polar residues" evidence="2">
    <location>
        <begin position="631"/>
        <end position="642"/>
    </location>
</feature>
<dbReference type="Pfam" id="PF00568">
    <property type="entry name" value="WH1"/>
    <property type="match status" value="1"/>
</dbReference>
<dbReference type="PROSITE" id="PS51082">
    <property type="entry name" value="WH2"/>
    <property type="match status" value="1"/>
</dbReference>
<feature type="region of interest" description="Disordered" evidence="2">
    <location>
        <begin position="171"/>
        <end position="452"/>
    </location>
</feature>
<dbReference type="InterPro" id="IPR033927">
    <property type="entry name" value="WASPfam_EVH1"/>
</dbReference>
<evidence type="ECO:0000313" key="6">
    <source>
        <dbReference type="Proteomes" id="UP001162085"/>
    </source>
</evidence>
<feature type="compositionally biased region" description="Low complexity" evidence="2">
    <location>
        <begin position="257"/>
        <end position="276"/>
    </location>
</feature>
<name>A0ABN8X0M0_SACUV</name>
<keyword evidence="1" id="KW-0597">Phosphoprotein</keyword>
<dbReference type="EMBL" id="OX365935">
    <property type="protein sequence ID" value="CAI4065082.1"/>
    <property type="molecule type" value="Genomic_DNA"/>
</dbReference>
<protein>
    <submittedName>
        <fullName evidence="5">Uncharacterized protein</fullName>
    </submittedName>
</protein>
<feature type="compositionally biased region" description="Pro residues" evidence="2">
    <location>
        <begin position="214"/>
        <end position="230"/>
    </location>
</feature>
<organism evidence="5 6">
    <name type="scientific">Saccharomyces uvarum</name>
    <name type="common">Yeast</name>
    <name type="synonym">Saccharomyces bayanus var. uvarum</name>
    <dbReference type="NCBI Taxonomy" id="230603"/>
    <lineage>
        <taxon>Eukaryota</taxon>
        <taxon>Fungi</taxon>
        <taxon>Dikarya</taxon>
        <taxon>Ascomycota</taxon>
        <taxon>Saccharomycotina</taxon>
        <taxon>Saccharomycetes</taxon>
        <taxon>Saccharomycetales</taxon>
        <taxon>Saccharomycetaceae</taxon>
        <taxon>Saccharomyces</taxon>
    </lineage>
</organism>
<reference evidence="5" key="1">
    <citation type="submission" date="2022-10" db="EMBL/GenBank/DDBJ databases">
        <authorList>
            <person name="Byrne P K."/>
        </authorList>
    </citation>
    <scope>NUCLEOTIDE SEQUENCE</scope>
    <source>
        <strain evidence="5">ZP964</strain>
    </source>
</reference>